<evidence type="ECO:0000313" key="1">
    <source>
        <dbReference type="EMBL" id="KAK2556494.1"/>
    </source>
</evidence>
<comment type="caution">
    <text evidence="1">The sequence shown here is derived from an EMBL/GenBank/DDBJ whole genome shotgun (WGS) entry which is preliminary data.</text>
</comment>
<gene>
    <name evidence="1" type="ORF">P5673_021388</name>
</gene>
<organism evidence="1 2">
    <name type="scientific">Acropora cervicornis</name>
    <name type="common">Staghorn coral</name>
    <dbReference type="NCBI Taxonomy" id="6130"/>
    <lineage>
        <taxon>Eukaryota</taxon>
        <taxon>Metazoa</taxon>
        <taxon>Cnidaria</taxon>
        <taxon>Anthozoa</taxon>
        <taxon>Hexacorallia</taxon>
        <taxon>Scleractinia</taxon>
        <taxon>Astrocoeniina</taxon>
        <taxon>Acroporidae</taxon>
        <taxon>Acropora</taxon>
    </lineage>
</organism>
<name>A0AAD9Q8F8_ACRCE</name>
<dbReference type="AlphaFoldDB" id="A0AAD9Q8F8"/>
<accession>A0AAD9Q8F8</accession>
<proteinExistence type="predicted"/>
<reference evidence="1" key="1">
    <citation type="journal article" date="2023" name="G3 (Bethesda)">
        <title>Whole genome assembly and annotation of the endangered Caribbean coral Acropora cervicornis.</title>
        <authorList>
            <person name="Selwyn J.D."/>
            <person name="Vollmer S.V."/>
        </authorList>
    </citation>
    <scope>NUCLEOTIDE SEQUENCE</scope>
    <source>
        <strain evidence="1">K2</strain>
    </source>
</reference>
<protein>
    <submittedName>
        <fullName evidence="1">Uncharacterized protein</fullName>
    </submittedName>
</protein>
<evidence type="ECO:0000313" key="2">
    <source>
        <dbReference type="Proteomes" id="UP001249851"/>
    </source>
</evidence>
<dbReference type="EMBL" id="JARQWQ010000055">
    <property type="protein sequence ID" value="KAK2556494.1"/>
    <property type="molecule type" value="Genomic_DNA"/>
</dbReference>
<reference evidence="1" key="2">
    <citation type="journal article" date="2023" name="Science">
        <title>Genomic signatures of disease resistance in endangered staghorn corals.</title>
        <authorList>
            <person name="Vollmer S.V."/>
            <person name="Selwyn J.D."/>
            <person name="Despard B.A."/>
            <person name="Roesel C.L."/>
        </authorList>
    </citation>
    <scope>NUCLEOTIDE SEQUENCE</scope>
    <source>
        <strain evidence="1">K2</strain>
    </source>
</reference>
<dbReference type="Proteomes" id="UP001249851">
    <property type="component" value="Unassembled WGS sequence"/>
</dbReference>
<keyword evidence="2" id="KW-1185">Reference proteome</keyword>
<sequence>MPNAAALQEFENFPFVDDNTIANLAVELPAYLAAADDIVDLSKEQQLASSSHTPPLCIQPTLRQLLGGYSSFSSALLLLGVSSAYSALCLLSRTMP</sequence>